<sequence length="101" mass="10836">MAPSKQVPPNTFRSYVRELEHEGLGAVSEACGSKAADDVGDTLKFGAPDLLGFQAHGGAGWSWQRRGLLAAGVLGAGMVCMLHCIFLGAEPIYNLWRCMRD</sequence>
<organism evidence="2 3">
    <name type="scientific">Apatococcus fuscideae</name>
    <dbReference type="NCBI Taxonomy" id="2026836"/>
    <lineage>
        <taxon>Eukaryota</taxon>
        <taxon>Viridiplantae</taxon>
        <taxon>Chlorophyta</taxon>
        <taxon>core chlorophytes</taxon>
        <taxon>Trebouxiophyceae</taxon>
        <taxon>Chlorellales</taxon>
        <taxon>Chlorellaceae</taxon>
        <taxon>Apatococcus</taxon>
    </lineage>
</organism>
<keyword evidence="1" id="KW-1133">Transmembrane helix</keyword>
<reference evidence="2 3" key="1">
    <citation type="journal article" date="2024" name="Nat. Commun.">
        <title>Phylogenomics reveals the evolutionary origins of lichenization in chlorophyte algae.</title>
        <authorList>
            <person name="Puginier C."/>
            <person name="Libourel C."/>
            <person name="Otte J."/>
            <person name="Skaloud P."/>
            <person name="Haon M."/>
            <person name="Grisel S."/>
            <person name="Petersen M."/>
            <person name="Berrin J.G."/>
            <person name="Delaux P.M."/>
            <person name="Dal Grande F."/>
            <person name="Keller J."/>
        </authorList>
    </citation>
    <scope>NUCLEOTIDE SEQUENCE [LARGE SCALE GENOMIC DNA]</scope>
    <source>
        <strain evidence="2 3">SAG 2523</strain>
    </source>
</reference>
<keyword evidence="1" id="KW-0812">Transmembrane</keyword>
<dbReference type="Proteomes" id="UP001485043">
    <property type="component" value="Unassembled WGS sequence"/>
</dbReference>
<name>A0AAW1SQD2_9CHLO</name>
<protein>
    <submittedName>
        <fullName evidence="2">Uncharacterized protein</fullName>
    </submittedName>
</protein>
<evidence type="ECO:0000313" key="2">
    <source>
        <dbReference type="EMBL" id="KAK9850769.1"/>
    </source>
</evidence>
<gene>
    <name evidence="2" type="ORF">WJX84_002326</name>
</gene>
<accession>A0AAW1SQD2</accession>
<feature type="transmembrane region" description="Helical" evidence="1">
    <location>
        <begin position="68"/>
        <end position="89"/>
    </location>
</feature>
<evidence type="ECO:0000256" key="1">
    <source>
        <dbReference type="SAM" id="Phobius"/>
    </source>
</evidence>
<comment type="caution">
    <text evidence="2">The sequence shown here is derived from an EMBL/GenBank/DDBJ whole genome shotgun (WGS) entry which is preliminary data.</text>
</comment>
<dbReference type="AlphaFoldDB" id="A0AAW1SQD2"/>
<keyword evidence="1" id="KW-0472">Membrane</keyword>
<evidence type="ECO:0000313" key="3">
    <source>
        <dbReference type="Proteomes" id="UP001485043"/>
    </source>
</evidence>
<keyword evidence="3" id="KW-1185">Reference proteome</keyword>
<proteinExistence type="predicted"/>
<dbReference type="EMBL" id="JALJOV010001277">
    <property type="protein sequence ID" value="KAK9850769.1"/>
    <property type="molecule type" value="Genomic_DNA"/>
</dbReference>